<dbReference type="PROSITE" id="PS50005">
    <property type="entry name" value="TPR"/>
    <property type="match status" value="1"/>
</dbReference>
<keyword evidence="6" id="KW-0802">TPR repeat</keyword>
<feature type="compositionally biased region" description="Acidic residues" evidence="7">
    <location>
        <begin position="220"/>
        <end position="230"/>
    </location>
</feature>
<evidence type="ECO:0000256" key="6">
    <source>
        <dbReference type="PROSITE-ProRule" id="PRU00339"/>
    </source>
</evidence>
<feature type="compositionally biased region" description="Polar residues" evidence="7">
    <location>
        <begin position="297"/>
        <end position="306"/>
    </location>
</feature>
<gene>
    <name evidence="8" type="ORF">MEDL_17941</name>
</gene>
<feature type="region of interest" description="Disordered" evidence="7">
    <location>
        <begin position="641"/>
        <end position="748"/>
    </location>
</feature>
<name>A0A8S3R9B4_MYTED</name>
<feature type="compositionally biased region" description="Basic and acidic residues" evidence="7">
    <location>
        <begin position="667"/>
        <end position="682"/>
    </location>
</feature>
<dbReference type="GO" id="GO:0043596">
    <property type="term" value="C:nuclear replication fork"/>
    <property type="evidence" value="ECO:0007669"/>
    <property type="project" value="TreeGrafter"/>
</dbReference>
<comment type="subcellular location">
    <subcellularLocation>
        <location evidence="1">Nucleus</location>
    </subcellularLocation>
</comment>
<feature type="repeat" description="TPR" evidence="6">
    <location>
        <begin position="28"/>
        <end position="61"/>
    </location>
</feature>
<feature type="compositionally biased region" description="Basic residues" evidence="7">
    <location>
        <begin position="465"/>
        <end position="475"/>
    </location>
</feature>
<feature type="region of interest" description="Disordered" evidence="7">
    <location>
        <begin position="451"/>
        <end position="480"/>
    </location>
</feature>
<proteinExistence type="predicted"/>
<sequence>MIPFQWGKIEEATTSLEGLPTDGNVSKIKIYEQLGDGAAEIGNFKQALEFYHKMLDCSIDEQSPGKDLIPIYISLAQTYADNKQYGKAVEYYNKEKECRGEDYGQICRTWLNIAECQELDGKSYDDVSMCYMKAFECARKANHYKLQVHVLKSLVEVQKYYRQKTHLKQTERKLDNIKTKYDVGSDEELSEEERDSQRSDDVDNLSISELSESGTKYDVDSDEGLSEEERDSQRSDDVDNLSISEELVSVRGQDKSVSELSESELSESGKVQSMMWGDEELSEEERDSQRSDDVDNVSISELSESGTKYDVRSDEELSEEERDSQRSDDVDNLSISELSESGTKYDVGSDEELSEEERDSQRSDDVDNLSISELSESGTKYDVGSDEELSEEERDSQRSDDVDNLSISELSESGKVQSMMWGVMRNCLRRRETVRGLMMWIISVYQNCQNQGQKESEEEGSKVKTGSRRVTKAKATRNEKGETPLHRACIEGNLKKVQKLIEQGHPVNPRDHCGWIPLHEAANHDVYEIVLYLLDHGAAINDRGGQYCGGVTPLIDSGNCGNMEIMDLLIERGANVLAKDDEGNSALDCLRAWRDRCDNLDDELVKKFQHTETLLASKRELNHKIIYLLEPYIQEFVKTRKSRKSSVDSVQRSQASRSLNPSQRSQRVVEECDLPHLPLQERAKKRKSKTGHSSDLRRGMSSSDSDSDSQMPHRQRETSPVLSDSEEFFPNPMMDDEISTTQSATASYKSAMESLRGNVNRKTVHSQSVPTSKQQQTSALIDEEIFVDDWLIDDMHQPTKRQKLDINGVFSSNSSRKKSEEVLSQKASSSSIKKNRSIIFDDDSEDINIDTSVDIHGNNRTGDDNILIDEDDISIISQSTQLPSIRRLQKTKPRQLSLTNFAVRVSENRSVSQDTAGIENATSFLATTGPTSTQTTIDSTPSSYRDTVGPLMRIKVRVKDKLLLIPVPNSEKEKTIAWLCQEAGQRYYSMCGLRPLLTLSTKDGAFLANTDEISQVLSSNEEVRMYFSYLQQKF</sequence>
<dbReference type="InterPro" id="IPR052311">
    <property type="entry name" value="MMS22L-TONSL_complex_comp"/>
</dbReference>
<evidence type="ECO:0000256" key="7">
    <source>
        <dbReference type="SAM" id="MobiDB-lite"/>
    </source>
</evidence>
<dbReference type="SUPFAM" id="SSF48452">
    <property type="entry name" value="TPR-like"/>
    <property type="match status" value="1"/>
</dbReference>
<dbReference type="SMART" id="SM00248">
    <property type="entry name" value="ANK"/>
    <property type="match status" value="3"/>
</dbReference>
<keyword evidence="9" id="KW-1185">Reference proteome</keyword>
<dbReference type="Proteomes" id="UP000683360">
    <property type="component" value="Unassembled WGS sequence"/>
</dbReference>
<feature type="compositionally biased region" description="Polar residues" evidence="7">
    <location>
        <begin position="333"/>
        <end position="342"/>
    </location>
</feature>
<feature type="compositionally biased region" description="Polar residues" evidence="7">
    <location>
        <begin position="205"/>
        <end position="214"/>
    </location>
</feature>
<feature type="repeat" description="ANK" evidence="5">
    <location>
        <begin position="549"/>
        <end position="581"/>
    </location>
</feature>
<dbReference type="PANTHER" id="PTHR46358">
    <property type="entry name" value="TONSOKU-LIKE PROTEIN"/>
    <property type="match status" value="1"/>
</dbReference>
<protein>
    <submittedName>
        <fullName evidence="8">NFKBIL2</fullName>
    </submittedName>
</protein>
<accession>A0A8S3R9B4</accession>
<evidence type="ECO:0000256" key="3">
    <source>
        <dbReference type="ARBA" id="ARBA00022737"/>
    </source>
</evidence>
<feature type="compositionally biased region" description="Acidic residues" evidence="7">
    <location>
        <begin position="184"/>
        <end position="194"/>
    </location>
</feature>
<reference evidence="8" key="1">
    <citation type="submission" date="2021-03" db="EMBL/GenBank/DDBJ databases">
        <authorList>
            <person name="Bekaert M."/>
        </authorList>
    </citation>
    <scope>NUCLEOTIDE SEQUENCE</scope>
</reference>
<evidence type="ECO:0000256" key="2">
    <source>
        <dbReference type="ARBA" id="ARBA00022614"/>
    </source>
</evidence>
<feature type="compositionally biased region" description="Polar residues" evidence="7">
    <location>
        <begin position="369"/>
        <end position="378"/>
    </location>
</feature>
<dbReference type="AlphaFoldDB" id="A0A8S3R9B4"/>
<dbReference type="SUPFAM" id="SSF48403">
    <property type="entry name" value="Ankyrin repeat"/>
    <property type="match status" value="1"/>
</dbReference>
<dbReference type="PROSITE" id="PS50297">
    <property type="entry name" value="ANK_REP_REGION"/>
    <property type="match status" value="3"/>
</dbReference>
<feature type="repeat" description="ANK" evidence="5">
    <location>
        <begin position="513"/>
        <end position="545"/>
    </location>
</feature>
<keyword evidence="2" id="KW-0433">Leucine-rich repeat</keyword>
<organism evidence="8 9">
    <name type="scientific">Mytilus edulis</name>
    <name type="common">Blue mussel</name>
    <dbReference type="NCBI Taxonomy" id="6550"/>
    <lineage>
        <taxon>Eukaryota</taxon>
        <taxon>Metazoa</taxon>
        <taxon>Spiralia</taxon>
        <taxon>Lophotrochozoa</taxon>
        <taxon>Mollusca</taxon>
        <taxon>Bivalvia</taxon>
        <taxon>Autobranchia</taxon>
        <taxon>Pteriomorphia</taxon>
        <taxon>Mytilida</taxon>
        <taxon>Mytiloidea</taxon>
        <taxon>Mytilidae</taxon>
        <taxon>Mytilinae</taxon>
        <taxon>Mytilus</taxon>
    </lineage>
</organism>
<feature type="compositionally biased region" description="Acidic residues" evidence="7">
    <location>
        <begin position="384"/>
        <end position="394"/>
    </location>
</feature>
<feature type="compositionally biased region" description="Polar residues" evidence="7">
    <location>
        <begin position="739"/>
        <end position="748"/>
    </location>
</feature>
<feature type="compositionally biased region" description="Acidic residues" evidence="7">
    <location>
        <begin position="348"/>
        <end position="358"/>
    </location>
</feature>
<evidence type="ECO:0000256" key="4">
    <source>
        <dbReference type="ARBA" id="ARBA00023242"/>
    </source>
</evidence>
<dbReference type="InterPro" id="IPR019734">
    <property type="entry name" value="TPR_rpt"/>
</dbReference>
<dbReference type="EMBL" id="CAJPWZ010000918">
    <property type="protein sequence ID" value="CAG2203420.1"/>
    <property type="molecule type" value="Genomic_DNA"/>
</dbReference>
<evidence type="ECO:0000256" key="1">
    <source>
        <dbReference type="ARBA" id="ARBA00004123"/>
    </source>
</evidence>
<comment type="caution">
    <text evidence="8">The sequence shown here is derived from an EMBL/GenBank/DDBJ whole genome shotgun (WGS) entry which is preliminary data.</text>
</comment>
<dbReference type="InterPro" id="IPR002110">
    <property type="entry name" value="Ankyrin_rpt"/>
</dbReference>
<dbReference type="GO" id="GO:0031297">
    <property type="term" value="P:replication fork processing"/>
    <property type="evidence" value="ECO:0007669"/>
    <property type="project" value="TreeGrafter"/>
</dbReference>
<dbReference type="Gene3D" id="1.25.40.10">
    <property type="entry name" value="Tetratricopeptide repeat domain"/>
    <property type="match status" value="1"/>
</dbReference>
<feature type="compositionally biased region" description="Acidic residues" evidence="7">
    <location>
        <begin position="277"/>
        <end position="286"/>
    </location>
</feature>
<dbReference type="Pfam" id="PF12796">
    <property type="entry name" value="Ank_2"/>
    <property type="match status" value="1"/>
</dbReference>
<evidence type="ECO:0000313" key="8">
    <source>
        <dbReference type="EMBL" id="CAG2203420.1"/>
    </source>
</evidence>
<evidence type="ECO:0000313" key="9">
    <source>
        <dbReference type="Proteomes" id="UP000683360"/>
    </source>
</evidence>
<feature type="region of interest" description="Disordered" evidence="7">
    <location>
        <begin position="183"/>
        <end position="410"/>
    </location>
</feature>
<feature type="compositionally biased region" description="Polar residues" evidence="7">
    <location>
        <begin position="647"/>
        <end position="666"/>
    </location>
</feature>
<keyword evidence="3" id="KW-0677">Repeat</keyword>
<keyword evidence="4" id="KW-0539">Nucleus</keyword>
<dbReference type="Pfam" id="PF00023">
    <property type="entry name" value="Ank"/>
    <property type="match status" value="1"/>
</dbReference>
<dbReference type="InterPro" id="IPR036770">
    <property type="entry name" value="Ankyrin_rpt-contain_sf"/>
</dbReference>
<dbReference type="InterPro" id="IPR011990">
    <property type="entry name" value="TPR-like_helical_dom_sf"/>
</dbReference>
<dbReference type="Gene3D" id="1.25.40.20">
    <property type="entry name" value="Ankyrin repeat-containing domain"/>
    <property type="match status" value="1"/>
</dbReference>
<feature type="repeat" description="ANK" evidence="5">
    <location>
        <begin position="480"/>
        <end position="512"/>
    </location>
</feature>
<evidence type="ECO:0000256" key="5">
    <source>
        <dbReference type="PROSITE-ProRule" id="PRU00023"/>
    </source>
</evidence>
<dbReference type="GO" id="GO:0000724">
    <property type="term" value="P:double-strand break repair via homologous recombination"/>
    <property type="evidence" value="ECO:0007669"/>
    <property type="project" value="TreeGrafter"/>
</dbReference>
<keyword evidence="5" id="KW-0040">ANK repeat</keyword>
<dbReference type="PANTHER" id="PTHR46358:SF1">
    <property type="entry name" value="TONSOKU-LIKE PROTEIN"/>
    <property type="match status" value="1"/>
</dbReference>
<dbReference type="PROSITE" id="PS50088">
    <property type="entry name" value="ANK_REPEAT"/>
    <property type="match status" value="3"/>
</dbReference>
<dbReference type="OrthoDB" id="5806726at2759"/>